<name>A0A9W4GSB8_9ACTN</name>
<evidence type="ECO:0000313" key="3">
    <source>
        <dbReference type="Proteomes" id="UP001152519"/>
    </source>
</evidence>
<dbReference type="Pfam" id="PF13460">
    <property type="entry name" value="NAD_binding_10"/>
    <property type="match status" value="1"/>
</dbReference>
<dbReference type="InterPro" id="IPR036291">
    <property type="entry name" value="NAD(P)-bd_dom_sf"/>
</dbReference>
<organism evidence="2 3">
    <name type="scientific">Actinacidiphila cocklensis</name>
    <dbReference type="NCBI Taxonomy" id="887465"/>
    <lineage>
        <taxon>Bacteria</taxon>
        <taxon>Bacillati</taxon>
        <taxon>Actinomycetota</taxon>
        <taxon>Actinomycetes</taxon>
        <taxon>Kitasatosporales</taxon>
        <taxon>Streptomycetaceae</taxon>
        <taxon>Actinacidiphila</taxon>
    </lineage>
</organism>
<dbReference type="InterPro" id="IPR016040">
    <property type="entry name" value="NAD(P)-bd_dom"/>
</dbReference>
<evidence type="ECO:0000313" key="2">
    <source>
        <dbReference type="EMBL" id="CAG6394593.1"/>
    </source>
</evidence>
<sequence length="226" mass="24063">MTNIVAVIGGTGRTGRLVVQRLVEQHHVVRAVGRRAGPVRPVAQGATFHRADVRDPATLASVLSDVDAVVYCVEPGTDDKGPDSPRATMHDGLLNVLAAAGRQPRVVLVSQIQVTHRGHPLDLFGGLLSWRLAGEEVLRRSGLPYTVVRPGWLTDETAGAPGVQLRQGDRAAGSLTRANLAEVCVQALRCRTAPGTTFEAFDSPYPSPATWEQTFGALDPDRVAVA</sequence>
<feature type="domain" description="NAD(P)-binding" evidence="1">
    <location>
        <begin position="9"/>
        <end position="189"/>
    </location>
</feature>
<proteinExistence type="predicted"/>
<dbReference type="Proteomes" id="UP001152519">
    <property type="component" value="Unassembled WGS sequence"/>
</dbReference>
<gene>
    <name evidence="2" type="ORF">SCOCK_280046</name>
</gene>
<dbReference type="CDD" id="cd05243">
    <property type="entry name" value="SDR_a5"/>
    <property type="match status" value="1"/>
</dbReference>
<dbReference type="PANTHER" id="PTHR15020">
    <property type="entry name" value="FLAVIN REDUCTASE-RELATED"/>
    <property type="match status" value="1"/>
</dbReference>
<protein>
    <submittedName>
        <fullName evidence="2">NAD(P)-binding protein</fullName>
    </submittedName>
</protein>
<keyword evidence="3" id="KW-1185">Reference proteome</keyword>
<evidence type="ECO:0000259" key="1">
    <source>
        <dbReference type="Pfam" id="PF13460"/>
    </source>
</evidence>
<dbReference type="AlphaFoldDB" id="A0A9W4GSB8"/>
<dbReference type="EMBL" id="CAJSLV010000057">
    <property type="protein sequence ID" value="CAG6394593.1"/>
    <property type="molecule type" value="Genomic_DNA"/>
</dbReference>
<dbReference type="SUPFAM" id="SSF51735">
    <property type="entry name" value="NAD(P)-binding Rossmann-fold domains"/>
    <property type="match status" value="1"/>
</dbReference>
<dbReference type="RefSeq" id="WP_251491202.1">
    <property type="nucleotide sequence ID" value="NZ_CAJSLV010000057.1"/>
</dbReference>
<accession>A0A9W4GSB8</accession>
<reference evidence="2" key="1">
    <citation type="submission" date="2021-05" db="EMBL/GenBank/DDBJ databases">
        <authorList>
            <person name="Arsene-Ploetze F."/>
        </authorList>
    </citation>
    <scope>NUCLEOTIDE SEQUENCE</scope>
    <source>
        <strain evidence="2">DSM 42138</strain>
    </source>
</reference>
<dbReference type="PANTHER" id="PTHR15020:SF50">
    <property type="entry name" value="UPF0659 PROTEIN YMR090W"/>
    <property type="match status" value="1"/>
</dbReference>
<comment type="caution">
    <text evidence="2">The sequence shown here is derived from an EMBL/GenBank/DDBJ whole genome shotgun (WGS) entry which is preliminary data.</text>
</comment>
<dbReference type="Gene3D" id="3.40.50.720">
    <property type="entry name" value="NAD(P)-binding Rossmann-like Domain"/>
    <property type="match status" value="1"/>
</dbReference>